<reference evidence="1 2" key="1">
    <citation type="submission" date="2016-10" db="EMBL/GenBank/DDBJ databases">
        <authorList>
            <person name="de Groot N.N."/>
        </authorList>
    </citation>
    <scope>NUCLEOTIDE SEQUENCE [LARGE SCALE GENOMIC DNA]</scope>
    <source>
        <strain evidence="1 2">LMG 2247</strain>
    </source>
</reference>
<dbReference type="EMBL" id="FNCJ01000002">
    <property type="protein sequence ID" value="SDG20612.1"/>
    <property type="molecule type" value="Genomic_DNA"/>
</dbReference>
<dbReference type="RefSeq" id="WP_090682589.1">
    <property type="nucleotide sequence ID" value="NZ_CADERL010000002.1"/>
</dbReference>
<sequence>MYIELSPEAVQTLKSLDRIPDSQAATPHSIAEELLRSGLAYESRSCGVINMTAAGRVWLNQRAA</sequence>
<dbReference type="AlphaFoldDB" id="A0A1G7SCH9"/>
<dbReference type="Proteomes" id="UP000199706">
    <property type="component" value="Unassembled WGS sequence"/>
</dbReference>
<proteinExistence type="predicted"/>
<accession>A0A1G7SCH9</accession>
<organism evidence="1 2">
    <name type="scientific">Paraburkholderia phenazinium</name>
    <dbReference type="NCBI Taxonomy" id="60549"/>
    <lineage>
        <taxon>Bacteria</taxon>
        <taxon>Pseudomonadati</taxon>
        <taxon>Pseudomonadota</taxon>
        <taxon>Betaproteobacteria</taxon>
        <taxon>Burkholderiales</taxon>
        <taxon>Burkholderiaceae</taxon>
        <taxon>Paraburkholderia</taxon>
    </lineage>
</organism>
<dbReference type="OrthoDB" id="9013061at2"/>
<gene>
    <name evidence="1" type="ORF">SAMN05216466_102465</name>
</gene>
<name>A0A1G7SCH9_9BURK</name>
<protein>
    <submittedName>
        <fullName evidence="1">Uncharacterized protein</fullName>
    </submittedName>
</protein>
<evidence type="ECO:0000313" key="1">
    <source>
        <dbReference type="EMBL" id="SDG20612.1"/>
    </source>
</evidence>
<evidence type="ECO:0000313" key="2">
    <source>
        <dbReference type="Proteomes" id="UP000199706"/>
    </source>
</evidence>